<dbReference type="Proteomes" id="UP000321085">
    <property type="component" value="Unassembled WGS sequence"/>
</dbReference>
<organism evidence="2 3">
    <name type="scientific">Microvirga aerophila</name>
    <dbReference type="NCBI Taxonomy" id="670291"/>
    <lineage>
        <taxon>Bacteria</taxon>
        <taxon>Pseudomonadati</taxon>
        <taxon>Pseudomonadota</taxon>
        <taxon>Alphaproteobacteria</taxon>
        <taxon>Hyphomicrobiales</taxon>
        <taxon>Methylobacteriaceae</taxon>
        <taxon>Microvirga</taxon>
    </lineage>
</organism>
<dbReference type="EMBL" id="BJYU01000226">
    <property type="protein sequence ID" value="GEO18673.1"/>
    <property type="molecule type" value="Genomic_DNA"/>
</dbReference>
<sequence length="123" mass="14373">MSFGWKRAVLTGVVALVLGSAAQAADLEVIPGSTWYNQQEQISEYGNAYLAPAEPRQHWREGRFYNHREHDRFYGRHVAENRPWARPDFARPAWSHGQECRLIIKERVSPWGERVVRRIRVCD</sequence>
<evidence type="ECO:0000256" key="1">
    <source>
        <dbReference type="SAM" id="SignalP"/>
    </source>
</evidence>
<dbReference type="AlphaFoldDB" id="A0A512C381"/>
<reference evidence="2 3" key="1">
    <citation type="submission" date="2019-07" db="EMBL/GenBank/DDBJ databases">
        <title>Whole genome shotgun sequence of Microvirga aerophila NBRC 106136.</title>
        <authorList>
            <person name="Hosoyama A."/>
            <person name="Uohara A."/>
            <person name="Ohji S."/>
            <person name="Ichikawa N."/>
        </authorList>
    </citation>
    <scope>NUCLEOTIDE SEQUENCE [LARGE SCALE GENOMIC DNA]</scope>
    <source>
        <strain evidence="2 3">NBRC 106136</strain>
    </source>
</reference>
<evidence type="ECO:0000313" key="3">
    <source>
        <dbReference type="Proteomes" id="UP000321085"/>
    </source>
</evidence>
<proteinExistence type="predicted"/>
<feature type="signal peptide" evidence="1">
    <location>
        <begin position="1"/>
        <end position="24"/>
    </location>
</feature>
<comment type="caution">
    <text evidence="2">The sequence shown here is derived from an EMBL/GenBank/DDBJ whole genome shotgun (WGS) entry which is preliminary data.</text>
</comment>
<name>A0A512C381_9HYPH</name>
<keyword evidence="1" id="KW-0732">Signal</keyword>
<evidence type="ECO:0000313" key="2">
    <source>
        <dbReference type="EMBL" id="GEO18673.1"/>
    </source>
</evidence>
<gene>
    <name evidence="2" type="ORF">MAE02_63690</name>
</gene>
<accession>A0A512C381</accession>
<feature type="chain" id="PRO_5022091673" evidence="1">
    <location>
        <begin position="25"/>
        <end position="123"/>
    </location>
</feature>
<protein>
    <submittedName>
        <fullName evidence="2">Uncharacterized protein</fullName>
    </submittedName>
</protein>
<keyword evidence="3" id="KW-1185">Reference proteome</keyword>